<reference evidence="1 2" key="1">
    <citation type="submission" date="2020-01" db="EMBL/GenBank/DDBJ databases">
        <authorList>
            <person name="Gupta K D."/>
        </authorList>
    </citation>
    <scope>NUCLEOTIDE SEQUENCE [LARGE SCALE GENOMIC DNA]</scope>
</reference>
<accession>A0A8S0XQT1</accession>
<dbReference type="SUPFAM" id="SSF52047">
    <property type="entry name" value="RNI-like"/>
    <property type="match status" value="1"/>
</dbReference>
<comment type="caution">
    <text evidence="1">The sequence shown here is derived from an EMBL/GenBank/DDBJ whole genome shotgun (WGS) entry which is preliminary data.</text>
</comment>
<evidence type="ECO:0008006" key="3">
    <source>
        <dbReference type="Google" id="ProtNLM"/>
    </source>
</evidence>
<dbReference type="EMBL" id="CACVBS010000072">
    <property type="protein sequence ID" value="CAA7268923.1"/>
    <property type="molecule type" value="Genomic_DNA"/>
</dbReference>
<evidence type="ECO:0000313" key="1">
    <source>
        <dbReference type="EMBL" id="CAA7268923.1"/>
    </source>
</evidence>
<dbReference type="AlphaFoldDB" id="A0A8S0XQT1"/>
<keyword evidence="2" id="KW-1185">Reference proteome</keyword>
<name>A0A8S0XQT1_CYCAE</name>
<sequence>MLIADLDYQMSTKIFSGNQNFRCAMCGEQGSFGAQYSTQTACTRLRIFSPPCPPCITLEALDRQIAETRAFLAHMEAHRATVLPDINASHDPLTDLLPTEIASRIFVSCMYDLEEGEELDHHVPLTLSSVSRRWRDIARSTAPLWAYVRVGLDSVGNQQEYQEILHQWLSRSRGFPLSVVVHVKYCDPNDTKKWAFCRTIIRILNAHSSRWTDLCVIMPLHLITILDGRAPNLRQLSITPPYSLEDYSGPAYFCVSIPYPAPNTVFLTQCRLENFKIEWQNVTKVTLSAILINECLEVFKMAPLLQECALYDVEESPVVVSYPETPIILEHLTTMDVEVTTSSTSLFFDNIVAPSLNSLFYRGDKQSLNPLTSLVRRSSCQIKSLTVYEFDPVEHEAELCELLWALPALESLGLSSIYLSNEIFELLSRSAQVPGEEGQKETQFLPLLRKLRIRVPAGPPRFSWSAVRSTIQTQLFLERFHLDVRVDKGDKGCYIDEASLDFFQRLVDGGFHMSIWNERWVGSHDVIAYSRDYYAGRKMPLTITGA</sequence>
<gene>
    <name evidence="1" type="ORF">AAE3_LOCUS11191</name>
</gene>
<dbReference type="Proteomes" id="UP000467700">
    <property type="component" value="Unassembled WGS sequence"/>
</dbReference>
<protein>
    <recommendedName>
        <fullName evidence="3">F-box domain-containing protein</fullName>
    </recommendedName>
</protein>
<evidence type="ECO:0000313" key="2">
    <source>
        <dbReference type="Proteomes" id="UP000467700"/>
    </source>
</evidence>
<organism evidence="1 2">
    <name type="scientific">Cyclocybe aegerita</name>
    <name type="common">Black poplar mushroom</name>
    <name type="synonym">Agrocybe aegerita</name>
    <dbReference type="NCBI Taxonomy" id="1973307"/>
    <lineage>
        <taxon>Eukaryota</taxon>
        <taxon>Fungi</taxon>
        <taxon>Dikarya</taxon>
        <taxon>Basidiomycota</taxon>
        <taxon>Agaricomycotina</taxon>
        <taxon>Agaricomycetes</taxon>
        <taxon>Agaricomycetidae</taxon>
        <taxon>Agaricales</taxon>
        <taxon>Agaricineae</taxon>
        <taxon>Bolbitiaceae</taxon>
        <taxon>Cyclocybe</taxon>
    </lineage>
</organism>
<dbReference type="OrthoDB" id="2837156at2759"/>
<proteinExistence type="predicted"/>